<dbReference type="InterPro" id="IPR023296">
    <property type="entry name" value="Glyco_hydro_beta-prop_sf"/>
</dbReference>
<dbReference type="SUPFAM" id="SSF75005">
    <property type="entry name" value="Arabinanase/levansucrase/invertase"/>
    <property type="match status" value="1"/>
</dbReference>
<evidence type="ECO:0000256" key="5">
    <source>
        <dbReference type="RuleBase" id="RU361187"/>
    </source>
</evidence>
<keyword evidence="3 5" id="KW-0378">Hydrolase</keyword>
<dbReference type="Pfam" id="PF04616">
    <property type="entry name" value="Glyco_hydro_43"/>
    <property type="match status" value="1"/>
</dbReference>
<evidence type="ECO:0000256" key="4">
    <source>
        <dbReference type="ARBA" id="ARBA00023295"/>
    </source>
</evidence>
<dbReference type="GO" id="GO:0005975">
    <property type="term" value="P:carbohydrate metabolic process"/>
    <property type="evidence" value="ECO:0007669"/>
    <property type="project" value="InterPro"/>
</dbReference>
<dbReference type="EMBL" id="DVOL01000043">
    <property type="protein sequence ID" value="HIV10692.1"/>
    <property type="molecule type" value="Genomic_DNA"/>
</dbReference>
<evidence type="ECO:0000256" key="2">
    <source>
        <dbReference type="ARBA" id="ARBA00022729"/>
    </source>
</evidence>
<protein>
    <submittedName>
        <fullName evidence="6">Family 43 glycosylhydrolase</fullName>
    </submittedName>
</protein>
<dbReference type="InterPro" id="IPR006710">
    <property type="entry name" value="Glyco_hydro_43"/>
</dbReference>
<dbReference type="GO" id="GO:0004553">
    <property type="term" value="F:hydrolase activity, hydrolyzing O-glycosyl compounds"/>
    <property type="evidence" value="ECO:0007669"/>
    <property type="project" value="InterPro"/>
</dbReference>
<dbReference type="PANTHER" id="PTHR43817:SF1">
    <property type="entry name" value="HYDROLASE, FAMILY 43, PUTATIVE (AFU_ORTHOLOGUE AFUA_3G01660)-RELATED"/>
    <property type="match status" value="1"/>
</dbReference>
<comment type="similarity">
    <text evidence="1 5">Belongs to the glycosyl hydrolase 43 family.</text>
</comment>
<evidence type="ECO:0000313" key="6">
    <source>
        <dbReference type="EMBL" id="HIV10692.1"/>
    </source>
</evidence>
<comment type="caution">
    <text evidence="6">The sequence shown here is derived from an EMBL/GenBank/DDBJ whole genome shotgun (WGS) entry which is preliminary data.</text>
</comment>
<keyword evidence="2" id="KW-0732">Signal</keyword>
<evidence type="ECO:0000256" key="3">
    <source>
        <dbReference type="ARBA" id="ARBA00022801"/>
    </source>
</evidence>
<keyword evidence="4 5" id="KW-0326">Glycosidase</keyword>
<sequence length="576" mass="64762">MNLCNNDCRILAYIRTPSPGYSVYLGESVHFALSFDGGSSYTPLFKNYGMLFAKCRFSEENGIVSAGVRELELCLSSDGEYIITGREVIRHQVKNGIFMTSFETEKTGCLVEWRTKDFIKFTEPRLCQEKSSFSCLMTGARLGKIPENLGIDSGDACELSIPAQLAELIALGDIEPRYAKTLLPQRIAVSSVDEIANVKADIIYTDGSRHQKRVRWELDGLDASRPGSYKIEGKIQCRRFDFPVEERPWGDPIVKYYQGKYYFIGTDDRGGNKMFEIRRADSPELLFSEDSERSVILDYTPGKYESTFWAPELHIAGGKMRIFCTLGKGGFDPQSHVMTLRDGGDMLNPADWSEPKRCVMPDGRFLGTNPLGDGKNGITLDMTYFEQDGEGYVSFSFRTWAGTDSGSMLMFAKTDPDQPWMLKSFPVLMSRPEYGWENIDGTDNNEGPHPIVTEDKIFIVYSGGNAAGDTYVLGMLTADRRSDLLDMRSWEKSQRPVLASDFVKGELGCGHNGFFTDEYGDLYITYHGHKTLGNSERIDGIRRVQLKPDGSPHLWLSAEQDLPRECESVSMEVKIK</sequence>
<name>A0A9D1T3Y1_9FIRM</name>
<reference evidence="6" key="2">
    <citation type="journal article" date="2021" name="PeerJ">
        <title>Extensive microbial diversity within the chicken gut microbiome revealed by metagenomics and culture.</title>
        <authorList>
            <person name="Gilroy R."/>
            <person name="Ravi A."/>
            <person name="Getino M."/>
            <person name="Pursley I."/>
            <person name="Horton D.L."/>
            <person name="Alikhan N.F."/>
            <person name="Baker D."/>
            <person name="Gharbi K."/>
            <person name="Hall N."/>
            <person name="Watson M."/>
            <person name="Adriaenssens E.M."/>
            <person name="Foster-Nyarko E."/>
            <person name="Jarju S."/>
            <person name="Secka A."/>
            <person name="Antonio M."/>
            <person name="Oren A."/>
            <person name="Chaudhuri R.R."/>
            <person name="La Ragione R."/>
            <person name="Hildebrand F."/>
            <person name="Pallen M.J."/>
        </authorList>
    </citation>
    <scope>NUCLEOTIDE SEQUENCE</scope>
    <source>
        <strain evidence="6">1370</strain>
    </source>
</reference>
<dbReference type="PANTHER" id="PTHR43817">
    <property type="entry name" value="GLYCOSYL HYDROLASE"/>
    <property type="match status" value="1"/>
</dbReference>
<reference evidence="6" key="1">
    <citation type="submission" date="2020-10" db="EMBL/GenBank/DDBJ databases">
        <authorList>
            <person name="Gilroy R."/>
        </authorList>
    </citation>
    <scope>NUCLEOTIDE SEQUENCE</scope>
    <source>
        <strain evidence="6">1370</strain>
    </source>
</reference>
<dbReference type="Gene3D" id="2.115.10.20">
    <property type="entry name" value="Glycosyl hydrolase domain, family 43"/>
    <property type="match status" value="1"/>
</dbReference>
<gene>
    <name evidence="6" type="ORF">IAD28_03225</name>
</gene>
<dbReference type="Proteomes" id="UP000823960">
    <property type="component" value="Unassembled WGS sequence"/>
</dbReference>
<accession>A0A9D1T3Y1</accession>
<dbReference type="AlphaFoldDB" id="A0A9D1T3Y1"/>
<organism evidence="6 7">
    <name type="scientific">Candidatus Faeciplasma avium</name>
    <dbReference type="NCBI Taxonomy" id="2840798"/>
    <lineage>
        <taxon>Bacteria</taxon>
        <taxon>Bacillati</taxon>
        <taxon>Bacillota</taxon>
        <taxon>Clostridia</taxon>
        <taxon>Eubacteriales</taxon>
        <taxon>Oscillospiraceae</taxon>
        <taxon>Oscillospiraceae incertae sedis</taxon>
        <taxon>Candidatus Faeciplasma</taxon>
    </lineage>
</organism>
<evidence type="ECO:0000313" key="7">
    <source>
        <dbReference type="Proteomes" id="UP000823960"/>
    </source>
</evidence>
<evidence type="ECO:0000256" key="1">
    <source>
        <dbReference type="ARBA" id="ARBA00009865"/>
    </source>
</evidence>
<proteinExistence type="inferred from homology"/>